<evidence type="ECO:0000313" key="2">
    <source>
        <dbReference type="EMBL" id="GAU35012.1"/>
    </source>
</evidence>
<dbReference type="EMBL" id="DF973573">
    <property type="protein sequence ID" value="GAU35012.1"/>
    <property type="molecule type" value="Genomic_DNA"/>
</dbReference>
<protein>
    <submittedName>
        <fullName evidence="2">Uncharacterized protein</fullName>
    </submittedName>
</protein>
<reference evidence="3" key="1">
    <citation type="journal article" date="2017" name="Front. Plant Sci.">
        <title>Climate Clever Clovers: New Paradigm to Reduce the Environmental Footprint of Ruminants by Breeding Low Methanogenic Forages Utilizing Haplotype Variation.</title>
        <authorList>
            <person name="Kaur P."/>
            <person name="Appels R."/>
            <person name="Bayer P.E."/>
            <person name="Keeble-Gagnere G."/>
            <person name="Wang J."/>
            <person name="Hirakawa H."/>
            <person name="Shirasawa K."/>
            <person name="Vercoe P."/>
            <person name="Stefanova K."/>
            <person name="Durmic Z."/>
            <person name="Nichols P."/>
            <person name="Revell C."/>
            <person name="Isobe S.N."/>
            <person name="Edwards D."/>
            <person name="Erskine W."/>
        </authorList>
    </citation>
    <scope>NUCLEOTIDE SEQUENCE [LARGE SCALE GENOMIC DNA]</scope>
    <source>
        <strain evidence="3">cv. Daliak</strain>
    </source>
</reference>
<keyword evidence="3" id="KW-1185">Reference proteome</keyword>
<feature type="region of interest" description="Disordered" evidence="1">
    <location>
        <begin position="1"/>
        <end position="24"/>
    </location>
</feature>
<dbReference type="OrthoDB" id="10439261at2759"/>
<evidence type="ECO:0000313" key="3">
    <source>
        <dbReference type="Proteomes" id="UP000242715"/>
    </source>
</evidence>
<gene>
    <name evidence="2" type="ORF">TSUD_103350</name>
</gene>
<name>A0A2Z6NEA6_TRISU</name>
<proteinExistence type="predicted"/>
<dbReference type="Proteomes" id="UP000242715">
    <property type="component" value="Unassembled WGS sequence"/>
</dbReference>
<accession>A0A2Z6NEA6</accession>
<organism evidence="2 3">
    <name type="scientific">Trifolium subterraneum</name>
    <name type="common">Subterranean clover</name>
    <dbReference type="NCBI Taxonomy" id="3900"/>
    <lineage>
        <taxon>Eukaryota</taxon>
        <taxon>Viridiplantae</taxon>
        <taxon>Streptophyta</taxon>
        <taxon>Embryophyta</taxon>
        <taxon>Tracheophyta</taxon>
        <taxon>Spermatophyta</taxon>
        <taxon>Magnoliopsida</taxon>
        <taxon>eudicotyledons</taxon>
        <taxon>Gunneridae</taxon>
        <taxon>Pentapetalae</taxon>
        <taxon>rosids</taxon>
        <taxon>fabids</taxon>
        <taxon>Fabales</taxon>
        <taxon>Fabaceae</taxon>
        <taxon>Papilionoideae</taxon>
        <taxon>50 kb inversion clade</taxon>
        <taxon>NPAAA clade</taxon>
        <taxon>Hologalegina</taxon>
        <taxon>IRL clade</taxon>
        <taxon>Trifolieae</taxon>
        <taxon>Trifolium</taxon>
    </lineage>
</organism>
<dbReference type="SUPFAM" id="SSF117856">
    <property type="entry name" value="AF0104/ALDC/Ptd012-like"/>
    <property type="match status" value="1"/>
</dbReference>
<dbReference type="Gene3D" id="3.30.1330.80">
    <property type="entry name" value="Hypothetical protein, similar to alpha- acetolactate decarboxylase, domain 2"/>
    <property type="match status" value="1"/>
</dbReference>
<dbReference type="AlphaFoldDB" id="A0A2Z6NEA6"/>
<evidence type="ECO:0000256" key="1">
    <source>
        <dbReference type="SAM" id="MobiDB-lite"/>
    </source>
</evidence>
<sequence>MEEDQNVTEPPNSDPVLDQQTPEAGNDVMASLYEISAHYRRDVFVLCAAGAVSSAVLRSSLGTSTRREGHFEIMSLTPTDKPGSFFASLADTNTGKLNVPDFKQSKESLKKELS</sequence>